<feature type="transmembrane region" description="Helical" evidence="7">
    <location>
        <begin position="249"/>
        <end position="267"/>
    </location>
</feature>
<evidence type="ECO:0000259" key="9">
    <source>
        <dbReference type="Pfam" id="PF01794"/>
    </source>
</evidence>
<feature type="domain" description="Ferric oxidoreductase" evidence="9">
    <location>
        <begin position="291"/>
        <end position="408"/>
    </location>
</feature>
<dbReference type="InterPro" id="IPR013130">
    <property type="entry name" value="Fe3_Rdtase_TM_dom"/>
</dbReference>
<dbReference type="PANTHER" id="PTHR32361:SF9">
    <property type="entry name" value="FERRIC REDUCTASE TRANSMEMBRANE COMPONENT 3-RELATED"/>
    <property type="match status" value="1"/>
</dbReference>
<dbReference type="CDD" id="cd06186">
    <property type="entry name" value="NOX_Duox_like_FAD_NADP"/>
    <property type="match status" value="1"/>
</dbReference>
<dbReference type="STRING" id="416450.A0A1V6Q544"/>
<keyword evidence="6 7" id="KW-0472">Membrane</keyword>
<dbReference type="GO" id="GO:0006826">
    <property type="term" value="P:iron ion transport"/>
    <property type="evidence" value="ECO:0007669"/>
    <property type="project" value="TreeGrafter"/>
</dbReference>
<dbReference type="InterPro" id="IPR039261">
    <property type="entry name" value="FNR_nucleotide-bd"/>
</dbReference>
<keyword evidence="11" id="KW-1185">Reference proteome</keyword>
<name>A0A1V6Q544_9EURO</name>
<feature type="transmembrane region" description="Helical" evidence="7">
    <location>
        <begin position="287"/>
        <end position="305"/>
    </location>
</feature>
<dbReference type="InterPro" id="IPR051410">
    <property type="entry name" value="Ferric/Cupric_Reductase"/>
</dbReference>
<evidence type="ECO:0000313" key="11">
    <source>
        <dbReference type="Proteomes" id="UP000191672"/>
    </source>
</evidence>
<dbReference type="SUPFAM" id="SSF52343">
    <property type="entry name" value="Ferredoxin reductase-like, C-terminal NADP-linked domain"/>
    <property type="match status" value="1"/>
</dbReference>
<dbReference type="Gene3D" id="3.40.50.80">
    <property type="entry name" value="Nucleotide-binding domain of ferredoxin-NADP reductase (FNR) module"/>
    <property type="match status" value="1"/>
</dbReference>
<evidence type="ECO:0000313" key="10">
    <source>
        <dbReference type="EMBL" id="OQD84127.1"/>
    </source>
</evidence>
<keyword evidence="2" id="KW-0813">Transport</keyword>
<dbReference type="AlphaFoldDB" id="A0A1V6Q544"/>
<dbReference type="GO" id="GO:0006879">
    <property type="term" value="P:intracellular iron ion homeostasis"/>
    <property type="evidence" value="ECO:0007669"/>
    <property type="project" value="TreeGrafter"/>
</dbReference>
<proteinExistence type="predicted"/>
<evidence type="ECO:0000256" key="4">
    <source>
        <dbReference type="ARBA" id="ARBA00022989"/>
    </source>
</evidence>
<feature type="transmembrane region" description="Helical" evidence="7">
    <location>
        <begin position="392"/>
        <end position="413"/>
    </location>
</feature>
<dbReference type="SFLD" id="SFLDS00052">
    <property type="entry name" value="Ferric_Reductase_Domain"/>
    <property type="match status" value="1"/>
</dbReference>
<keyword evidence="4 7" id="KW-1133">Transmembrane helix</keyword>
<feature type="transmembrane region" description="Helical" evidence="7">
    <location>
        <begin position="363"/>
        <end position="380"/>
    </location>
</feature>
<organism evidence="10 11">
    <name type="scientific">Penicillium antarcticum</name>
    <dbReference type="NCBI Taxonomy" id="416450"/>
    <lineage>
        <taxon>Eukaryota</taxon>
        <taxon>Fungi</taxon>
        <taxon>Dikarya</taxon>
        <taxon>Ascomycota</taxon>
        <taxon>Pezizomycotina</taxon>
        <taxon>Eurotiomycetes</taxon>
        <taxon>Eurotiomycetidae</taxon>
        <taxon>Eurotiales</taxon>
        <taxon>Aspergillaceae</taxon>
        <taxon>Penicillium</taxon>
    </lineage>
</organism>
<protein>
    <recommendedName>
        <fullName evidence="9">Ferric oxidoreductase domain-containing protein</fullName>
    </recommendedName>
</protein>
<comment type="subcellular location">
    <subcellularLocation>
        <location evidence="1">Membrane</location>
        <topology evidence="1">Multi-pass membrane protein</topology>
    </subcellularLocation>
</comment>
<evidence type="ECO:0000256" key="2">
    <source>
        <dbReference type="ARBA" id="ARBA00022448"/>
    </source>
</evidence>
<comment type="caution">
    <text evidence="10">The sequence shown here is derived from an EMBL/GenBank/DDBJ whole genome shotgun (WGS) entry which is preliminary data.</text>
</comment>
<gene>
    <name evidence="10" type="ORF">PENANT_c014G08102</name>
</gene>
<evidence type="ECO:0000256" key="5">
    <source>
        <dbReference type="ARBA" id="ARBA00023065"/>
    </source>
</evidence>
<dbReference type="EMBL" id="MDYN01000014">
    <property type="protein sequence ID" value="OQD84127.1"/>
    <property type="molecule type" value="Genomic_DNA"/>
</dbReference>
<dbReference type="PANTHER" id="PTHR32361">
    <property type="entry name" value="FERRIC/CUPRIC REDUCTASE TRANSMEMBRANE COMPONENT"/>
    <property type="match status" value="1"/>
</dbReference>
<evidence type="ECO:0000256" key="7">
    <source>
        <dbReference type="SAM" id="Phobius"/>
    </source>
</evidence>
<dbReference type="GO" id="GO:0000293">
    <property type="term" value="F:ferric-chelate reductase activity"/>
    <property type="evidence" value="ECO:0007669"/>
    <property type="project" value="TreeGrafter"/>
</dbReference>
<keyword evidence="8" id="KW-0732">Signal</keyword>
<evidence type="ECO:0000256" key="1">
    <source>
        <dbReference type="ARBA" id="ARBA00004141"/>
    </source>
</evidence>
<feature type="signal peptide" evidence="8">
    <location>
        <begin position="1"/>
        <end position="20"/>
    </location>
</feature>
<evidence type="ECO:0000256" key="3">
    <source>
        <dbReference type="ARBA" id="ARBA00022692"/>
    </source>
</evidence>
<feature type="transmembrane region" description="Helical" evidence="7">
    <location>
        <begin position="326"/>
        <end position="348"/>
    </location>
</feature>
<keyword evidence="5" id="KW-0406">Ion transport</keyword>
<dbReference type="GO" id="GO:0015677">
    <property type="term" value="P:copper ion import"/>
    <property type="evidence" value="ECO:0007669"/>
    <property type="project" value="TreeGrafter"/>
</dbReference>
<feature type="chain" id="PRO_5012551278" description="Ferric oxidoreductase domain-containing protein" evidence="8">
    <location>
        <begin position="21"/>
        <end position="713"/>
    </location>
</feature>
<dbReference type="GO" id="GO:0005886">
    <property type="term" value="C:plasma membrane"/>
    <property type="evidence" value="ECO:0007669"/>
    <property type="project" value="TreeGrafter"/>
</dbReference>
<dbReference type="SFLD" id="SFLDG01168">
    <property type="entry name" value="Ferric_reductase_subgroup_(FRE"/>
    <property type="match status" value="1"/>
</dbReference>
<evidence type="ECO:0000256" key="6">
    <source>
        <dbReference type="ARBA" id="ARBA00023136"/>
    </source>
</evidence>
<accession>A0A1V6Q544</accession>
<reference evidence="11" key="1">
    <citation type="journal article" date="2017" name="Nat. Microbiol.">
        <title>Global analysis of biosynthetic gene clusters reveals vast potential of secondary metabolite production in Penicillium species.</title>
        <authorList>
            <person name="Nielsen J.C."/>
            <person name="Grijseels S."/>
            <person name="Prigent S."/>
            <person name="Ji B."/>
            <person name="Dainat J."/>
            <person name="Nielsen K.F."/>
            <person name="Frisvad J.C."/>
            <person name="Workman M."/>
            <person name="Nielsen J."/>
        </authorList>
    </citation>
    <scope>NUCLEOTIDE SEQUENCE [LARGE SCALE GENOMIC DNA]</scope>
    <source>
        <strain evidence="11">IBT 31811</strain>
    </source>
</reference>
<sequence>MRREAYVAASFLLGFAPVISSEMTMGRPGHGLIGYGISMYHPPCAFACRSSITNPLNCSMSTGAVEDRNTSDMSTSWMIEESPDADCYAENDAFLQTLAYCIYLHCHTEANSTLQRYWEMNVAGSDAVQPSPKESYQQALWSIGFTPNATVKSTEALKSVSLVSDTTYALEYNTLTIFERVETSHEQYGLVLILTSAIIPIALSMTRFIPFPATWEAKFQARFIHPPLIGNRHNVPFFKTFVMPTRGQALLIAYFIIINIILCAVGYESAHPSSWYGSETIEIATYVSNRAGVLSFANIPLLFLYSGRNNVLLWLTNWSHSTFLLLHRWVAAICTLEACLHSAIYLQLYSADGTHSNESKLPYWYWGIIATLAMVILFPGSALQIRRRCYELFLAWHIFFSLLALIGCYLHIIYRYAHQWGYENWIYIAFAIWAFERGFRILRIIRNGILEAHVSVIDDEYIKLEVPDTTAVGHVYLYFPTLTWRIWENHPFSVMADFQQIGDTRTLKTSRDCLVEGKDETAKINITATGDDLEPEAIHASKQDSLHCQSKLLIYIRTEAGITRHLRGKSYLPVLVESTYHPTSISGKEITQAPNIIAIAGGVGVTAITPILLGHRGYHKLLWAVRSKALSDSVSESLGDSRFEQLNAMVFHGQRMDVSRLLEDEVARFMGHELTVVVSGPPRMADEVRVVVARLAKSNPSVALTFVQESFSW</sequence>
<dbReference type="Proteomes" id="UP000191672">
    <property type="component" value="Unassembled WGS sequence"/>
</dbReference>
<evidence type="ECO:0000256" key="8">
    <source>
        <dbReference type="SAM" id="SignalP"/>
    </source>
</evidence>
<dbReference type="Pfam" id="PF01794">
    <property type="entry name" value="Ferric_reduct"/>
    <property type="match status" value="1"/>
</dbReference>
<keyword evidence="3 7" id="KW-0812">Transmembrane</keyword>